<dbReference type="Gene3D" id="1.10.155.10">
    <property type="entry name" value="Chemotaxis receptor methyltransferase CheR, N-terminal domain"/>
    <property type="match status" value="1"/>
</dbReference>
<reference evidence="6 7" key="1">
    <citation type="submission" date="2022-04" db="EMBL/GenBank/DDBJ databases">
        <title>Genome sequence of C. roseum typestrain.</title>
        <authorList>
            <person name="Poehlein A."/>
            <person name="Schoch T."/>
            <person name="Duerre P."/>
            <person name="Daniel R."/>
        </authorList>
    </citation>
    <scope>NUCLEOTIDE SEQUENCE [LARGE SCALE GENOMIC DNA]</scope>
    <source>
        <strain evidence="6 7">DSM 7320</strain>
    </source>
</reference>
<keyword evidence="5" id="KW-0949">S-adenosyl-L-methionine</keyword>
<dbReference type="EC" id="2.1.1.80" evidence="2"/>
<dbReference type="AlphaFoldDB" id="A0A1S8L3M2"/>
<keyword evidence="7" id="KW-1185">Reference proteome</keyword>
<comment type="catalytic activity">
    <reaction evidence="1">
        <text>L-glutamyl-[protein] + S-adenosyl-L-methionine = [protein]-L-glutamate 5-O-methyl ester + S-adenosyl-L-homocysteine</text>
        <dbReference type="Rhea" id="RHEA:24452"/>
        <dbReference type="Rhea" id="RHEA-COMP:10208"/>
        <dbReference type="Rhea" id="RHEA-COMP:10311"/>
        <dbReference type="ChEBI" id="CHEBI:29973"/>
        <dbReference type="ChEBI" id="CHEBI:57856"/>
        <dbReference type="ChEBI" id="CHEBI:59789"/>
        <dbReference type="ChEBI" id="CHEBI:82795"/>
        <dbReference type="EC" id="2.1.1.80"/>
    </reaction>
</comment>
<keyword evidence="4 6" id="KW-0808">Transferase</keyword>
<dbReference type="InterPro" id="IPR029063">
    <property type="entry name" value="SAM-dependent_MTases_sf"/>
</dbReference>
<dbReference type="PIRSF" id="PIRSF000410">
    <property type="entry name" value="CheR"/>
    <property type="match status" value="1"/>
</dbReference>
<dbReference type="InterPro" id="IPR050903">
    <property type="entry name" value="Bact_Chemotaxis_MeTrfase"/>
</dbReference>
<dbReference type="CDD" id="cd02440">
    <property type="entry name" value="AdoMet_MTases"/>
    <property type="match status" value="1"/>
</dbReference>
<dbReference type="GO" id="GO:0032259">
    <property type="term" value="P:methylation"/>
    <property type="evidence" value="ECO:0007669"/>
    <property type="project" value="UniProtKB-KW"/>
</dbReference>
<evidence type="ECO:0000256" key="1">
    <source>
        <dbReference type="ARBA" id="ARBA00001541"/>
    </source>
</evidence>
<dbReference type="RefSeq" id="WP_077833251.1">
    <property type="nucleotide sequence ID" value="NZ_CP096983.1"/>
</dbReference>
<dbReference type="SUPFAM" id="SSF47757">
    <property type="entry name" value="Chemotaxis receptor methyltransferase CheR, N-terminal domain"/>
    <property type="match status" value="1"/>
</dbReference>
<evidence type="ECO:0000313" key="6">
    <source>
        <dbReference type="EMBL" id="URZ09638.1"/>
    </source>
</evidence>
<evidence type="ECO:0000256" key="4">
    <source>
        <dbReference type="ARBA" id="ARBA00022679"/>
    </source>
</evidence>
<dbReference type="Gene3D" id="3.40.50.150">
    <property type="entry name" value="Vaccinia Virus protein VP39"/>
    <property type="match status" value="1"/>
</dbReference>
<evidence type="ECO:0000313" key="7">
    <source>
        <dbReference type="Proteomes" id="UP000190951"/>
    </source>
</evidence>
<evidence type="ECO:0000256" key="3">
    <source>
        <dbReference type="ARBA" id="ARBA00022603"/>
    </source>
</evidence>
<gene>
    <name evidence="6" type="primary">cheR_1</name>
    <name evidence="6" type="ORF">CROST_003190</name>
</gene>
<dbReference type="InterPro" id="IPR036804">
    <property type="entry name" value="CheR_N_sf"/>
</dbReference>
<dbReference type="InterPro" id="IPR000780">
    <property type="entry name" value="CheR_MeTrfase"/>
</dbReference>
<sequence>MDIINESQFKEIYNYVKNNFGVSLKKDDKRILINKCNKLLDALGVNNFKEAYNKIANDTTGEYKRIVADIITVNYTFFMRESQHFDYFRNEVLPYLKDVVKDRDLRVWSAACSSGEEAYTLAMIIDEFFINENLSWDKKILATDISSKVLEKAINGIYTLKDIEALPINWKFNYFTRISENEFSLRQEIKDNVIYRRFNLMEEKFPFKKKFQVIFCRNAMMYFDSVTQKKVLKKFYDVTEKGGYLFVGHSEAINVEGTGYKCIKPAVYRK</sequence>
<organism evidence="6 7">
    <name type="scientific">Clostridium felsineum</name>
    <dbReference type="NCBI Taxonomy" id="36839"/>
    <lineage>
        <taxon>Bacteria</taxon>
        <taxon>Bacillati</taxon>
        <taxon>Bacillota</taxon>
        <taxon>Clostridia</taxon>
        <taxon>Eubacteriales</taxon>
        <taxon>Clostridiaceae</taxon>
        <taxon>Clostridium</taxon>
    </lineage>
</organism>
<name>A0A1S8L3M2_9CLOT</name>
<dbReference type="PANTHER" id="PTHR24422">
    <property type="entry name" value="CHEMOTAXIS PROTEIN METHYLTRANSFERASE"/>
    <property type="match status" value="1"/>
</dbReference>
<dbReference type="PANTHER" id="PTHR24422:SF19">
    <property type="entry name" value="CHEMOTAXIS PROTEIN METHYLTRANSFERASE"/>
    <property type="match status" value="1"/>
</dbReference>
<dbReference type="InterPro" id="IPR022642">
    <property type="entry name" value="CheR_C"/>
</dbReference>
<protein>
    <recommendedName>
        <fullName evidence="2">protein-glutamate O-methyltransferase</fullName>
        <ecNumber evidence="2">2.1.1.80</ecNumber>
    </recommendedName>
</protein>
<dbReference type="Proteomes" id="UP000190951">
    <property type="component" value="Chromosome"/>
</dbReference>
<dbReference type="SMART" id="SM00138">
    <property type="entry name" value="MeTrc"/>
    <property type="match status" value="1"/>
</dbReference>
<dbReference type="Pfam" id="PF01739">
    <property type="entry name" value="CheR"/>
    <property type="match status" value="1"/>
</dbReference>
<accession>A0A1S8L3M2</accession>
<dbReference type="SUPFAM" id="SSF53335">
    <property type="entry name" value="S-adenosyl-L-methionine-dependent methyltransferases"/>
    <property type="match status" value="1"/>
</dbReference>
<dbReference type="EMBL" id="CP096983">
    <property type="protein sequence ID" value="URZ09638.1"/>
    <property type="molecule type" value="Genomic_DNA"/>
</dbReference>
<proteinExistence type="predicted"/>
<dbReference type="GO" id="GO:0008983">
    <property type="term" value="F:protein-glutamate O-methyltransferase activity"/>
    <property type="evidence" value="ECO:0007669"/>
    <property type="project" value="UniProtKB-EC"/>
</dbReference>
<evidence type="ECO:0000256" key="5">
    <source>
        <dbReference type="ARBA" id="ARBA00022691"/>
    </source>
</evidence>
<dbReference type="STRING" id="84029.CROST_27190"/>
<dbReference type="KEGG" id="crw:CROST_003190"/>
<dbReference type="PROSITE" id="PS50123">
    <property type="entry name" value="CHER"/>
    <property type="match status" value="1"/>
</dbReference>
<dbReference type="InterPro" id="IPR026024">
    <property type="entry name" value="Chemotaxis_MeTrfase_CheR"/>
</dbReference>
<evidence type="ECO:0000256" key="2">
    <source>
        <dbReference type="ARBA" id="ARBA00012534"/>
    </source>
</evidence>
<dbReference type="PRINTS" id="PR00996">
    <property type="entry name" value="CHERMTFRASE"/>
</dbReference>
<keyword evidence="3 6" id="KW-0489">Methyltransferase</keyword>